<dbReference type="PANTHER" id="PTHR24166">
    <property type="entry name" value="ROLLING PEBBLES, ISOFORM B"/>
    <property type="match status" value="1"/>
</dbReference>
<dbReference type="InterPro" id="IPR002110">
    <property type="entry name" value="Ankyrin_rpt"/>
</dbReference>
<keyword evidence="2 3" id="KW-0040">ANK repeat</keyword>
<reference evidence="5" key="1">
    <citation type="submission" date="2021-01" db="EMBL/GenBank/DDBJ databases">
        <authorList>
            <person name="Corre E."/>
            <person name="Pelletier E."/>
            <person name="Niang G."/>
            <person name="Scheremetjew M."/>
            <person name="Finn R."/>
            <person name="Kale V."/>
            <person name="Holt S."/>
            <person name="Cochrane G."/>
            <person name="Meng A."/>
            <person name="Brown T."/>
            <person name="Cohen L."/>
        </authorList>
    </citation>
    <scope>NUCLEOTIDE SEQUENCE</scope>
    <source>
        <strain evidence="5">CCMP1320</strain>
    </source>
</reference>
<feature type="compositionally biased region" description="Polar residues" evidence="4">
    <location>
        <begin position="494"/>
        <end position="515"/>
    </location>
</feature>
<evidence type="ECO:0000256" key="2">
    <source>
        <dbReference type="ARBA" id="ARBA00023043"/>
    </source>
</evidence>
<feature type="compositionally biased region" description="Polar residues" evidence="4">
    <location>
        <begin position="314"/>
        <end position="323"/>
    </location>
</feature>
<dbReference type="PANTHER" id="PTHR24166:SF48">
    <property type="entry name" value="PROTEIN VAPYRIN"/>
    <property type="match status" value="1"/>
</dbReference>
<name>A0A7S3VTN6_DUNTE</name>
<feature type="region of interest" description="Disordered" evidence="4">
    <location>
        <begin position="274"/>
        <end position="302"/>
    </location>
</feature>
<dbReference type="Gene3D" id="1.25.40.20">
    <property type="entry name" value="Ankyrin repeat-containing domain"/>
    <property type="match status" value="2"/>
</dbReference>
<accession>A0A7S3VTN6</accession>
<feature type="repeat" description="ANK" evidence="3">
    <location>
        <begin position="99"/>
        <end position="131"/>
    </location>
</feature>
<feature type="region of interest" description="Disordered" evidence="4">
    <location>
        <begin position="314"/>
        <end position="515"/>
    </location>
</feature>
<organism evidence="5">
    <name type="scientific">Dunaliella tertiolecta</name>
    <name type="common">Green alga</name>
    <dbReference type="NCBI Taxonomy" id="3047"/>
    <lineage>
        <taxon>Eukaryota</taxon>
        <taxon>Viridiplantae</taxon>
        <taxon>Chlorophyta</taxon>
        <taxon>core chlorophytes</taxon>
        <taxon>Chlorophyceae</taxon>
        <taxon>CS clade</taxon>
        <taxon>Chlamydomonadales</taxon>
        <taxon>Dunaliellaceae</taxon>
        <taxon>Dunaliella</taxon>
    </lineage>
</organism>
<evidence type="ECO:0000256" key="3">
    <source>
        <dbReference type="PROSITE-ProRule" id="PRU00023"/>
    </source>
</evidence>
<dbReference type="InterPro" id="IPR036770">
    <property type="entry name" value="Ankyrin_rpt-contain_sf"/>
</dbReference>
<dbReference type="PROSITE" id="PS50088">
    <property type="entry name" value="ANK_REPEAT"/>
    <property type="match status" value="2"/>
</dbReference>
<evidence type="ECO:0000256" key="1">
    <source>
        <dbReference type="ARBA" id="ARBA00022737"/>
    </source>
</evidence>
<evidence type="ECO:0000313" key="5">
    <source>
        <dbReference type="EMBL" id="CAE0505970.1"/>
    </source>
</evidence>
<dbReference type="SUPFAM" id="SSF48403">
    <property type="entry name" value="Ankyrin repeat"/>
    <property type="match status" value="1"/>
</dbReference>
<dbReference type="EMBL" id="HBIP01034472">
    <property type="protein sequence ID" value="CAE0505970.1"/>
    <property type="molecule type" value="Transcribed_RNA"/>
</dbReference>
<protein>
    <submittedName>
        <fullName evidence="5">Uncharacterized protein</fullName>
    </submittedName>
</protein>
<dbReference type="AlphaFoldDB" id="A0A7S3VTN6"/>
<feature type="compositionally biased region" description="Basic and acidic residues" evidence="4">
    <location>
        <begin position="324"/>
        <end position="333"/>
    </location>
</feature>
<feature type="repeat" description="ANK" evidence="3">
    <location>
        <begin position="198"/>
        <end position="222"/>
    </location>
</feature>
<sequence>MDAGQLGPAHAHTLMHIAEGESFEAVPSIQLAGIKRSLTPAQLIIMEHLGEARRFSKEDAKKHQNLRMTACLNAAVSGNTQRLQALLGRGRDVSATDYDNRSALMLACRNNQEEVVEMLLKAGADTSTVDSLGYTALFEAVREGNDGCISLMLKYNAKLGVESRISGPFIFQAIISKDLECLRRLIRVGADLDCSDLDGRTPLFLAASEGLLEVVILLVKEGNVAVDTVDSWGHTPEGDARLAGHHEVAQYLQFQRDGKQPLLAKEGSLCAQQAEEPSSLAIKEPPHRQSGELGHAPRSSHSYSQLIFQTGSKHFLPSSNRSSIDQKRQELRKSMRNRTVSVNGIGRSRLAPSNSGARRRPTSPIAFEEQLPSTFPANLSGSSSPRPMTPTAFEEQSPSISPTSHTGPTDSPSFHLRSTSQLIGDPNFEEHDAHRPPGTSPAGWIAFDGANSPGSGPGAEQAHPLPKVGSFLAETTGDNNGGDSMVQPFVDPESQVQRTANSTLSVASVVSSQEK</sequence>
<proteinExistence type="predicted"/>
<feature type="compositionally biased region" description="Polar residues" evidence="4">
    <location>
        <begin position="371"/>
        <end position="386"/>
    </location>
</feature>
<dbReference type="InterPro" id="IPR050889">
    <property type="entry name" value="Dendritic_Spine_Reg/Scaffold"/>
</dbReference>
<gene>
    <name evidence="5" type="ORF">DTER00134_LOCUS21043</name>
</gene>
<keyword evidence="1" id="KW-0677">Repeat</keyword>
<dbReference type="Pfam" id="PF12796">
    <property type="entry name" value="Ank_2"/>
    <property type="match status" value="2"/>
</dbReference>
<dbReference type="PROSITE" id="PS50297">
    <property type="entry name" value="ANK_REP_REGION"/>
    <property type="match status" value="2"/>
</dbReference>
<evidence type="ECO:0000256" key="4">
    <source>
        <dbReference type="SAM" id="MobiDB-lite"/>
    </source>
</evidence>
<feature type="compositionally biased region" description="Polar residues" evidence="4">
    <location>
        <begin position="394"/>
        <end position="422"/>
    </location>
</feature>
<dbReference type="SMART" id="SM00248">
    <property type="entry name" value="ANK"/>
    <property type="match status" value="5"/>
</dbReference>